<evidence type="ECO:0000256" key="6">
    <source>
        <dbReference type="ARBA" id="ARBA00017098"/>
    </source>
</evidence>
<dbReference type="PANTHER" id="PTHR42874:SF1">
    <property type="entry name" value="URICASE"/>
    <property type="match status" value="1"/>
</dbReference>
<dbReference type="GO" id="GO:0019628">
    <property type="term" value="P:urate catabolic process"/>
    <property type="evidence" value="ECO:0007669"/>
    <property type="project" value="TreeGrafter"/>
</dbReference>
<accession>A0AA89BZL0</accession>
<dbReference type="SUPFAM" id="SSF55620">
    <property type="entry name" value="Tetrahydrobiopterin biosynthesis enzymes-like"/>
    <property type="match status" value="2"/>
</dbReference>
<dbReference type="Proteomes" id="UP001186944">
    <property type="component" value="Unassembled WGS sequence"/>
</dbReference>
<dbReference type="EC" id="1.7.3.3" evidence="5"/>
<evidence type="ECO:0000256" key="12">
    <source>
        <dbReference type="SAM" id="MobiDB-lite"/>
    </source>
</evidence>
<evidence type="ECO:0000256" key="3">
    <source>
        <dbReference type="ARBA" id="ARBA00004831"/>
    </source>
</evidence>
<dbReference type="PANTHER" id="PTHR42874">
    <property type="entry name" value="URICASE"/>
    <property type="match status" value="1"/>
</dbReference>
<keyword evidence="9" id="KW-0576">Peroxisome</keyword>
<dbReference type="GO" id="GO:0006145">
    <property type="term" value="P:purine nucleobase catabolic process"/>
    <property type="evidence" value="ECO:0007669"/>
    <property type="project" value="TreeGrafter"/>
</dbReference>
<comment type="similarity">
    <text evidence="4">Belongs to the uricase family.</text>
</comment>
<dbReference type="GO" id="GO:0005777">
    <property type="term" value="C:peroxisome"/>
    <property type="evidence" value="ECO:0007669"/>
    <property type="project" value="UniProtKB-SubCell"/>
</dbReference>
<dbReference type="GO" id="GO:0004846">
    <property type="term" value="F:urate oxidase activity"/>
    <property type="evidence" value="ECO:0007669"/>
    <property type="project" value="UniProtKB-EC"/>
</dbReference>
<evidence type="ECO:0000313" key="13">
    <source>
        <dbReference type="EMBL" id="KAK3088514.1"/>
    </source>
</evidence>
<evidence type="ECO:0000256" key="10">
    <source>
        <dbReference type="ARBA" id="ARBA00031317"/>
    </source>
</evidence>
<evidence type="ECO:0000256" key="9">
    <source>
        <dbReference type="ARBA" id="ARBA00023140"/>
    </source>
</evidence>
<keyword evidence="14" id="KW-1185">Reference proteome</keyword>
<evidence type="ECO:0000256" key="7">
    <source>
        <dbReference type="ARBA" id="ARBA00022631"/>
    </source>
</evidence>
<name>A0AA89BZL0_PINIB</name>
<comment type="function">
    <text evidence="1">Catalyzes the oxidation of uric acid to 5-hydroxyisourate, which is further processed to form (S)-allantoin.</text>
</comment>
<evidence type="ECO:0000256" key="8">
    <source>
        <dbReference type="ARBA" id="ARBA00023002"/>
    </source>
</evidence>
<gene>
    <name evidence="13" type="ORF">FSP39_020044</name>
</gene>
<proteinExistence type="inferred from homology"/>
<comment type="caution">
    <text evidence="13">The sequence shown here is derived from an EMBL/GenBank/DDBJ whole genome shotgun (WGS) entry which is preliminary data.</text>
</comment>
<protein>
    <recommendedName>
        <fullName evidence="6">Uricase</fullName>
        <ecNumber evidence="5">1.7.3.3</ecNumber>
    </recommendedName>
    <alternativeName>
        <fullName evidence="10">Urate oxidase</fullName>
    </alternativeName>
</protein>
<organism evidence="13 14">
    <name type="scientific">Pinctada imbricata</name>
    <name type="common">Atlantic pearl-oyster</name>
    <name type="synonym">Pinctada martensii</name>
    <dbReference type="NCBI Taxonomy" id="66713"/>
    <lineage>
        <taxon>Eukaryota</taxon>
        <taxon>Metazoa</taxon>
        <taxon>Spiralia</taxon>
        <taxon>Lophotrochozoa</taxon>
        <taxon>Mollusca</taxon>
        <taxon>Bivalvia</taxon>
        <taxon>Autobranchia</taxon>
        <taxon>Pteriomorphia</taxon>
        <taxon>Pterioida</taxon>
        <taxon>Pterioidea</taxon>
        <taxon>Pteriidae</taxon>
        <taxon>Pinctada</taxon>
    </lineage>
</organism>
<dbReference type="PRINTS" id="PR00093">
    <property type="entry name" value="URICASE"/>
</dbReference>
<keyword evidence="8" id="KW-0560">Oxidoreductase</keyword>
<evidence type="ECO:0000256" key="1">
    <source>
        <dbReference type="ARBA" id="ARBA00003860"/>
    </source>
</evidence>
<keyword evidence="7" id="KW-0659">Purine metabolism</keyword>
<dbReference type="Gene3D" id="3.10.270.10">
    <property type="entry name" value="Urate Oxidase"/>
    <property type="match status" value="1"/>
</dbReference>
<reference evidence="13" key="1">
    <citation type="submission" date="2019-08" db="EMBL/GenBank/DDBJ databases">
        <title>The improved chromosome-level genome for the pearl oyster Pinctada fucata martensii using PacBio sequencing and Hi-C.</title>
        <authorList>
            <person name="Zheng Z."/>
        </authorList>
    </citation>
    <scope>NUCLEOTIDE SEQUENCE</scope>
    <source>
        <strain evidence="13">ZZ-2019</strain>
        <tissue evidence="13">Adductor muscle</tissue>
    </source>
</reference>
<comment type="catalytic activity">
    <reaction evidence="11">
        <text>urate + O2 + H2O = 5-hydroxyisourate + H2O2</text>
        <dbReference type="Rhea" id="RHEA:21368"/>
        <dbReference type="ChEBI" id="CHEBI:15377"/>
        <dbReference type="ChEBI" id="CHEBI:15379"/>
        <dbReference type="ChEBI" id="CHEBI:16240"/>
        <dbReference type="ChEBI" id="CHEBI:17775"/>
        <dbReference type="ChEBI" id="CHEBI:18072"/>
        <dbReference type="EC" id="1.7.3.3"/>
    </reaction>
</comment>
<evidence type="ECO:0000256" key="4">
    <source>
        <dbReference type="ARBA" id="ARBA00009760"/>
    </source>
</evidence>
<comment type="pathway">
    <text evidence="3">Purine metabolism; urate degradation; (S)-allantoin from urate: step 1/3.</text>
</comment>
<evidence type="ECO:0000256" key="2">
    <source>
        <dbReference type="ARBA" id="ARBA00004275"/>
    </source>
</evidence>
<dbReference type="AlphaFoldDB" id="A0AA89BZL0"/>
<comment type="subcellular location">
    <subcellularLocation>
        <location evidence="2">Peroxisome</location>
    </subcellularLocation>
</comment>
<evidence type="ECO:0000313" key="14">
    <source>
        <dbReference type="Proteomes" id="UP001186944"/>
    </source>
</evidence>
<evidence type="ECO:0000256" key="5">
    <source>
        <dbReference type="ARBA" id="ARBA00012598"/>
    </source>
</evidence>
<dbReference type="NCBIfam" id="TIGR03383">
    <property type="entry name" value="urate_oxi"/>
    <property type="match status" value="1"/>
</dbReference>
<dbReference type="Pfam" id="PF01014">
    <property type="entry name" value="Uricase"/>
    <property type="match status" value="2"/>
</dbReference>
<evidence type="ECO:0000256" key="11">
    <source>
        <dbReference type="ARBA" id="ARBA00048818"/>
    </source>
</evidence>
<feature type="region of interest" description="Disordered" evidence="12">
    <location>
        <begin position="297"/>
        <end position="326"/>
    </location>
</feature>
<dbReference type="InterPro" id="IPR002042">
    <property type="entry name" value="Uricase"/>
</dbReference>
<sequence>MSSQTSIVQTEFAFHGYGKNYVKLLQVRREGKIHYVKEVEVSTELTLNNTKDYLLGDNSDIVATDSQKNTVYALARQNGISCIEKFALLLSEHFLRKYAHVTKTRVYIEETPWKRIEVEGREHVHAFILSPESMRHCEVHHERDGKLENRFYICDMSKLGTGKPLISAGLKNMRVMKTTQSAFKNFVTDEFRSLPDADDRLFCTVVQARWWFNTSDVNFDKVWEGVKTTILETFAGPAEEGIYSPSVQNTLYLTERSILVKVPQIDKVEMILPNVHYFGYDFGKLSKIDFTGCKNEAVRPTAKPPKHPMKNTEQTSTERDAKGTRNVNAQHRNIKHKGLHINQRDQWATGADLGRPSATGITEGVVILDYVRTCSFTAVSAVVK</sequence>
<dbReference type="EMBL" id="VSWD01000011">
    <property type="protein sequence ID" value="KAK3088514.1"/>
    <property type="molecule type" value="Genomic_DNA"/>
</dbReference>